<protein>
    <recommendedName>
        <fullName evidence="4">HTH arsR-type domain-containing protein</fullName>
    </recommendedName>
</protein>
<reference evidence="5 6" key="1">
    <citation type="journal article" date="2016" name="Nat. Commun.">
        <title>Thousands of microbial genomes shed light on interconnected biogeochemical processes in an aquifer system.</title>
        <authorList>
            <person name="Anantharaman K."/>
            <person name="Brown C.T."/>
            <person name="Hug L.A."/>
            <person name="Sharon I."/>
            <person name="Castelle C.J."/>
            <person name="Probst A.J."/>
            <person name="Thomas B.C."/>
            <person name="Singh A."/>
            <person name="Wilkins M.J."/>
            <person name="Karaoz U."/>
            <person name="Brodie E.L."/>
            <person name="Williams K.H."/>
            <person name="Hubbard S.S."/>
            <person name="Banfield J.F."/>
        </authorList>
    </citation>
    <scope>NUCLEOTIDE SEQUENCE [LARGE SCALE GENOMIC DNA]</scope>
</reference>
<dbReference type="PANTHER" id="PTHR43132:SF2">
    <property type="entry name" value="ARSENICAL RESISTANCE OPERON REPRESSOR ARSR-RELATED"/>
    <property type="match status" value="1"/>
</dbReference>
<dbReference type="PRINTS" id="PR00778">
    <property type="entry name" value="HTHARSR"/>
</dbReference>
<comment type="caution">
    <text evidence="5">The sequence shown here is derived from an EMBL/GenBank/DDBJ whole genome shotgun (WGS) entry which is preliminary data.</text>
</comment>
<evidence type="ECO:0000313" key="5">
    <source>
        <dbReference type="EMBL" id="OGY40345.1"/>
    </source>
</evidence>
<dbReference type="InterPro" id="IPR036388">
    <property type="entry name" value="WH-like_DNA-bd_sf"/>
</dbReference>
<dbReference type="Proteomes" id="UP000178570">
    <property type="component" value="Unassembled WGS sequence"/>
</dbReference>
<keyword evidence="1" id="KW-0805">Transcription regulation</keyword>
<dbReference type="AlphaFoldDB" id="A0A1G1XJM5"/>
<keyword evidence="3" id="KW-0804">Transcription</keyword>
<dbReference type="GO" id="GO:0003700">
    <property type="term" value="F:DNA-binding transcription factor activity"/>
    <property type="evidence" value="ECO:0007669"/>
    <property type="project" value="InterPro"/>
</dbReference>
<dbReference type="InterPro" id="IPR036390">
    <property type="entry name" value="WH_DNA-bd_sf"/>
</dbReference>
<dbReference type="CDD" id="cd00090">
    <property type="entry name" value="HTH_ARSR"/>
    <property type="match status" value="1"/>
</dbReference>
<evidence type="ECO:0000259" key="4">
    <source>
        <dbReference type="PROSITE" id="PS50987"/>
    </source>
</evidence>
<dbReference type="SMART" id="SM00418">
    <property type="entry name" value="HTH_ARSR"/>
    <property type="match status" value="1"/>
</dbReference>
<feature type="domain" description="HTH arsR-type" evidence="4">
    <location>
        <begin position="8"/>
        <end position="102"/>
    </location>
</feature>
<dbReference type="STRING" id="1797529.A2570_03655"/>
<dbReference type="InterPro" id="IPR001845">
    <property type="entry name" value="HTH_ArsR_DNA-bd_dom"/>
</dbReference>
<evidence type="ECO:0000256" key="1">
    <source>
        <dbReference type="ARBA" id="ARBA00023015"/>
    </source>
</evidence>
<evidence type="ECO:0000256" key="3">
    <source>
        <dbReference type="ARBA" id="ARBA00023163"/>
    </source>
</evidence>
<keyword evidence="2" id="KW-0238">DNA-binding</keyword>
<dbReference type="Pfam" id="PF01022">
    <property type="entry name" value="HTH_5"/>
    <property type="match status" value="1"/>
</dbReference>
<dbReference type="NCBIfam" id="NF033788">
    <property type="entry name" value="HTH_metalloreg"/>
    <property type="match status" value="1"/>
</dbReference>
<dbReference type="InterPro" id="IPR011991">
    <property type="entry name" value="ArsR-like_HTH"/>
</dbReference>
<evidence type="ECO:0000313" key="6">
    <source>
        <dbReference type="Proteomes" id="UP000178570"/>
    </source>
</evidence>
<dbReference type="InterPro" id="IPR051011">
    <property type="entry name" value="Metal_resp_trans_reg"/>
</dbReference>
<organism evidence="5 6">
    <name type="scientific">Candidatus Brennerbacteria bacterium RIFOXYD1_FULL_41_16</name>
    <dbReference type="NCBI Taxonomy" id="1797529"/>
    <lineage>
        <taxon>Bacteria</taxon>
        <taxon>Candidatus Brenneribacteriota</taxon>
    </lineage>
</organism>
<dbReference type="SUPFAM" id="SSF46785">
    <property type="entry name" value="Winged helix' DNA-binding domain"/>
    <property type="match status" value="1"/>
</dbReference>
<proteinExistence type="predicted"/>
<dbReference type="Gene3D" id="1.10.10.10">
    <property type="entry name" value="Winged helix-like DNA-binding domain superfamily/Winged helix DNA-binding domain"/>
    <property type="match status" value="1"/>
</dbReference>
<dbReference type="PANTHER" id="PTHR43132">
    <property type="entry name" value="ARSENICAL RESISTANCE OPERON REPRESSOR ARSR-RELATED"/>
    <property type="match status" value="1"/>
</dbReference>
<accession>A0A1G1XJM5</accession>
<sequence>MTKIKSPFDKETYQKNAKIYKILANPKRLEILNIIKKQEAGVDDIAKIIGAKKANISQHLKVLKDYGLVKFRRVGKNILYKIINPVISCALSDYEQNTQTFAEILT</sequence>
<evidence type="ECO:0000256" key="2">
    <source>
        <dbReference type="ARBA" id="ARBA00023125"/>
    </source>
</evidence>
<dbReference type="PROSITE" id="PS50987">
    <property type="entry name" value="HTH_ARSR_2"/>
    <property type="match status" value="1"/>
</dbReference>
<name>A0A1G1XJM5_9BACT</name>
<gene>
    <name evidence="5" type="ORF">A2570_03655</name>
</gene>
<dbReference type="GO" id="GO:0003677">
    <property type="term" value="F:DNA binding"/>
    <property type="evidence" value="ECO:0007669"/>
    <property type="project" value="UniProtKB-KW"/>
</dbReference>
<dbReference type="EMBL" id="MHHY01000009">
    <property type="protein sequence ID" value="OGY40345.1"/>
    <property type="molecule type" value="Genomic_DNA"/>
</dbReference>